<keyword evidence="1" id="KW-0812">Transmembrane</keyword>
<organism evidence="2 3">
    <name type="scientific">Roseiterribacter gracilis</name>
    <dbReference type="NCBI Taxonomy" id="2812848"/>
    <lineage>
        <taxon>Bacteria</taxon>
        <taxon>Pseudomonadati</taxon>
        <taxon>Pseudomonadota</taxon>
        <taxon>Alphaproteobacteria</taxon>
        <taxon>Rhodospirillales</taxon>
        <taxon>Roseiterribacteraceae</taxon>
        <taxon>Roseiterribacter</taxon>
    </lineage>
</organism>
<dbReference type="AlphaFoldDB" id="A0A8S8XH92"/>
<dbReference type="InterPro" id="IPR029045">
    <property type="entry name" value="ClpP/crotonase-like_dom_sf"/>
</dbReference>
<dbReference type="RefSeq" id="WP_420244129.1">
    <property type="nucleotide sequence ID" value="NZ_BOPV01000001.1"/>
</dbReference>
<comment type="caution">
    <text evidence="2">The sequence shown here is derived from an EMBL/GenBank/DDBJ whole genome shotgun (WGS) entry which is preliminary data.</text>
</comment>
<dbReference type="Proteomes" id="UP000681075">
    <property type="component" value="Unassembled WGS sequence"/>
</dbReference>
<accession>A0A8S8XH92</accession>
<dbReference type="EMBL" id="BOPV01000001">
    <property type="protein sequence ID" value="GIL40887.1"/>
    <property type="molecule type" value="Genomic_DNA"/>
</dbReference>
<keyword evidence="1" id="KW-1133">Transmembrane helix</keyword>
<name>A0A8S8XH92_9PROT</name>
<reference evidence="2" key="1">
    <citation type="submission" date="2021-02" db="EMBL/GenBank/DDBJ databases">
        <title>Genome sequence of Rhodospirillales sp. strain TMPK1 isolated from soil.</title>
        <authorList>
            <person name="Nakai R."/>
            <person name="Kusada H."/>
            <person name="Tamaki H."/>
        </authorList>
    </citation>
    <scope>NUCLEOTIDE SEQUENCE</scope>
    <source>
        <strain evidence="2">TMPK1</strain>
    </source>
</reference>
<gene>
    <name evidence="2" type="ORF">TMPK1_31240</name>
</gene>
<protein>
    <submittedName>
        <fullName evidence="2">Uncharacterized protein</fullName>
    </submittedName>
</protein>
<keyword evidence="3" id="KW-1185">Reference proteome</keyword>
<evidence type="ECO:0000256" key="1">
    <source>
        <dbReference type="SAM" id="Phobius"/>
    </source>
</evidence>
<dbReference type="SUPFAM" id="SSF52096">
    <property type="entry name" value="ClpP/crotonase"/>
    <property type="match status" value="1"/>
</dbReference>
<feature type="transmembrane region" description="Helical" evidence="1">
    <location>
        <begin position="30"/>
        <end position="48"/>
    </location>
</feature>
<keyword evidence="1" id="KW-0472">Membrane</keyword>
<evidence type="ECO:0000313" key="2">
    <source>
        <dbReference type="EMBL" id="GIL40887.1"/>
    </source>
</evidence>
<evidence type="ECO:0000313" key="3">
    <source>
        <dbReference type="Proteomes" id="UP000681075"/>
    </source>
</evidence>
<sequence>MNILAAICCFLVPAGWYALYSAGLFDDRTIAVLLVATLVSVIAFRWWLRAPAAAGIAALLVALTLSYDAHIAASFEGPLEEHVVVEGDAAYLLEPITRATPAQLRLTLAAHPAIKRVLLGSDGGNAMAGVQLARLIHARGLITETAPDFLCQSACTYAFAGGVQRIAASGCPLRFHAEGGALPPIAALMTRIHHTVLDLPPHLSAAIRAAGPVKTLLRINSTELRDRDGFVTQIDRARPVQACHA</sequence>
<proteinExistence type="predicted"/>